<reference evidence="1" key="1">
    <citation type="submission" date="2020-02" db="EMBL/GenBank/DDBJ databases">
        <title>Draft genome sequence of Candidatus Afipia apatlaquensis IBT-C3, a potential strain for decolorization of textile dyes.</title>
        <authorList>
            <person name="Sanchez-Reyes A."/>
            <person name="Breton-Deval L."/>
            <person name="Mangelson H."/>
            <person name="Sanchez-Flores A."/>
        </authorList>
    </citation>
    <scope>NUCLEOTIDE SEQUENCE [LARGE SCALE GENOMIC DNA]</scope>
    <source>
        <strain evidence="1">IBT-C3</strain>
    </source>
</reference>
<sequence length="114" mass="12281">MDAVARARPMAHRPAVLLRPTAQVRRLERAAEALPGVQREELSVQVVVSARPSELLLVEQAAVAEVPWAQQPVAAEAQPWVQPEEAVAVVLLSEVRVVEVELPSAEQAAAQRAA</sequence>
<comment type="caution">
    <text evidence="1">The sequence shown here is derived from an EMBL/GenBank/DDBJ whole genome shotgun (WGS) entry which is preliminary data.</text>
</comment>
<dbReference type="AlphaFoldDB" id="A0A7C9RCH6"/>
<dbReference type="Proteomes" id="UP000480266">
    <property type="component" value="Unassembled WGS sequence"/>
</dbReference>
<protein>
    <submittedName>
        <fullName evidence="1">Uncharacterized protein</fullName>
    </submittedName>
</protein>
<evidence type="ECO:0000313" key="1">
    <source>
        <dbReference type="EMBL" id="NGX93984.1"/>
    </source>
</evidence>
<evidence type="ECO:0000313" key="2">
    <source>
        <dbReference type="Proteomes" id="UP000480266"/>
    </source>
</evidence>
<gene>
    <name evidence="1" type="ORF">G4V63_01625</name>
</gene>
<dbReference type="EMBL" id="JAAMRR010000086">
    <property type="protein sequence ID" value="NGX93984.1"/>
    <property type="molecule type" value="Genomic_DNA"/>
</dbReference>
<proteinExistence type="predicted"/>
<organism evidence="1 2">
    <name type="scientific">Candidatus Afipia apatlaquensis</name>
    <dbReference type="NCBI Taxonomy" id="2712852"/>
    <lineage>
        <taxon>Bacteria</taxon>
        <taxon>Pseudomonadati</taxon>
        <taxon>Pseudomonadota</taxon>
        <taxon>Alphaproteobacteria</taxon>
        <taxon>Hyphomicrobiales</taxon>
        <taxon>Nitrobacteraceae</taxon>
        <taxon>Afipia</taxon>
    </lineage>
</organism>
<accession>A0A7C9RCH6</accession>
<keyword evidence="2" id="KW-1185">Reference proteome</keyword>
<name>A0A7C9RCH6_9BRAD</name>
<feature type="non-terminal residue" evidence="1">
    <location>
        <position position="114"/>
    </location>
</feature>